<gene>
    <name evidence="1" type="ORF">F2Q69_00013123</name>
</gene>
<comment type="caution">
    <text evidence="1">The sequence shown here is derived from an EMBL/GenBank/DDBJ whole genome shotgun (WGS) entry which is preliminary data.</text>
</comment>
<evidence type="ECO:0000313" key="2">
    <source>
        <dbReference type="Proteomes" id="UP000712600"/>
    </source>
</evidence>
<sequence>MEESLIGKVPFYPEARMEAGVGTGVLVGRSLKAGVLSRVWRNYTPGLPLAEHRSNCSIFQVRFRPGLCLEPGRRPFPQVDRSLAGILRFRLWLELISQGLDLGLLSTVDRDIFGRSWLEADVRVVEPLGLAQDHGRKLAVSFVGGRSRPCRFPDPFSAPVLSCGEASEAGDQTVLLAPLKRWRSRLFDVDEEDDDGPGSEIRNEDFEHDVSRCFSEHGGTLLMSWRSCPEPPVDEDGLLGAKPCLGGCRIGHTYWNTSSFPLVQAGYLIKGRFPFILRQDKSFGLEARGWRQGPRPGGRDPDPGQELGTWNPEAGVISSWNIFPQQLAPYFLVSCLKVGNSMVFFIGLRELHYSIKFLVEFGVGRRLVLWAIKLYCRWCSDVLALGLKEFTA</sequence>
<dbReference type="EMBL" id="QGKX02000996">
    <property type="protein sequence ID" value="KAF3556184.1"/>
    <property type="molecule type" value="Genomic_DNA"/>
</dbReference>
<protein>
    <submittedName>
        <fullName evidence="1">Uncharacterized protein</fullName>
    </submittedName>
</protein>
<evidence type="ECO:0000313" key="1">
    <source>
        <dbReference type="EMBL" id="KAF3556184.1"/>
    </source>
</evidence>
<proteinExistence type="predicted"/>
<reference evidence="1" key="1">
    <citation type="submission" date="2019-12" db="EMBL/GenBank/DDBJ databases">
        <title>Genome sequencing and annotation of Brassica cretica.</title>
        <authorList>
            <person name="Studholme D.J."/>
            <person name="Sarris P."/>
        </authorList>
    </citation>
    <scope>NUCLEOTIDE SEQUENCE</scope>
    <source>
        <strain evidence="1">PFS-109/04</strain>
        <tissue evidence="1">Leaf</tissue>
    </source>
</reference>
<dbReference type="AlphaFoldDB" id="A0A8S9QTH7"/>
<name>A0A8S9QTH7_BRACR</name>
<accession>A0A8S9QTH7</accession>
<dbReference type="Proteomes" id="UP000712600">
    <property type="component" value="Unassembled WGS sequence"/>
</dbReference>
<organism evidence="1 2">
    <name type="scientific">Brassica cretica</name>
    <name type="common">Mustard</name>
    <dbReference type="NCBI Taxonomy" id="69181"/>
    <lineage>
        <taxon>Eukaryota</taxon>
        <taxon>Viridiplantae</taxon>
        <taxon>Streptophyta</taxon>
        <taxon>Embryophyta</taxon>
        <taxon>Tracheophyta</taxon>
        <taxon>Spermatophyta</taxon>
        <taxon>Magnoliopsida</taxon>
        <taxon>eudicotyledons</taxon>
        <taxon>Gunneridae</taxon>
        <taxon>Pentapetalae</taxon>
        <taxon>rosids</taxon>
        <taxon>malvids</taxon>
        <taxon>Brassicales</taxon>
        <taxon>Brassicaceae</taxon>
        <taxon>Brassiceae</taxon>
        <taxon>Brassica</taxon>
    </lineage>
</organism>